<name>A0AAX2H2J5_9PSED</name>
<dbReference type="InterPro" id="IPR025949">
    <property type="entry name" value="PapC-like_C"/>
</dbReference>
<protein>
    <submittedName>
        <fullName evidence="14">Fimbrial biogenesis outer membrane usher protein</fullName>
    </submittedName>
</protein>
<evidence type="ECO:0000256" key="5">
    <source>
        <dbReference type="ARBA" id="ARBA00022692"/>
    </source>
</evidence>
<dbReference type="GO" id="GO:0009279">
    <property type="term" value="C:cell outer membrane"/>
    <property type="evidence" value="ECO:0007669"/>
    <property type="project" value="UniProtKB-SubCell"/>
</dbReference>
<dbReference type="PROSITE" id="PS01151">
    <property type="entry name" value="FIMBRIAL_USHER"/>
    <property type="match status" value="1"/>
</dbReference>
<dbReference type="InterPro" id="IPR000015">
    <property type="entry name" value="Fimb_usher"/>
</dbReference>
<dbReference type="FunFam" id="2.60.40.3110:FF:000001">
    <property type="entry name" value="Putative fimbrial outer membrane usher"/>
    <property type="match status" value="1"/>
</dbReference>
<evidence type="ECO:0000313" key="15">
    <source>
        <dbReference type="Proteomes" id="UP000219564"/>
    </source>
</evidence>
<feature type="signal peptide" evidence="11">
    <location>
        <begin position="1"/>
        <end position="43"/>
    </location>
</feature>
<evidence type="ECO:0000313" key="14">
    <source>
        <dbReference type="EMBL" id="SOB49529.1"/>
    </source>
</evidence>
<dbReference type="InterPro" id="IPR043142">
    <property type="entry name" value="PapC-like_C_sf"/>
</dbReference>
<dbReference type="FunFam" id="2.60.40.2610:FF:000001">
    <property type="entry name" value="Outer membrane fimbrial usher protein"/>
    <property type="match status" value="1"/>
</dbReference>
<dbReference type="GO" id="GO:0009297">
    <property type="term" value="P:pilus assembly"/>
    <property type="evidence" value="ECO:0007669"/>
    <property type="project" value="InterPro"/>
</dbReference>
<feature type="domain" description="PapC-like C-terminal" evidence="12">
    <location>
        <begin position="798"/>
        <end position="860"/>
    </location>
</feature>
<dbReference type="Gene3D" id="3.10.20.410">
    <property type="match status" value="1"/>
</dbReference>
<evidence type="ECO:0000256" key="3">
    <source>
        <dbReference type="ARBA" id="ARBA00022448"/>
    </source>
</evidence>
<dbReference type="Pfam" id="PF13953">
    <property type="entry name" value="PapC_C"/>
    <property type="match status" value="1"/>
</dbReference>
<dbReference type="InterPro" id="IPR025885">
    <property type="entry name" value="PapC_N"/>
</dbReference>
<dbReference type="PANTHER" id="PTHR30451:SF20">
    <property type="entry name" value="FIMBRIAE USHER"/>
    <property type="match status" value="1"/>
</dbReference>
<dbReference type="SUPFAM" id="SSF141729">
    <property type="entry name" value="FimD N-terminal domain-like"/>
    <property type="match status" value="1"/>
</dbReference>
<comment type="caution">
    <text evidence="14">The sequence shown here is derived from an EMBL/GenBank/DDBJ whole genome shotgun (WGS) entry which is preliminary data.</text>
</comment>
<evidence type="ECO:0000259" key="12">
    <source>
        <dbReference type="Pfam" id="PF13953"/>
    </source>
</evidence>
<dbReference type="InterPro" id="IPR018030">
    <property type="entry name" value="Fimbrial_membr_usher_CS"/>
</dbReference>
<dbReference type="Pfam" id="PF00577">
    <property type="entry name" value="Usher"/>
    <property type="match status" value="2"/>
</dbReference>
<evidence type="ECO:0000256" key="11">
    <source>
        <dbReference type="SAM" id="SignalP"/>
    </source>
</evidence>
<evidence type="ECO:0000256" key="8">
    <source>
        <dbReference type="ARBA" id="ARBA00023237"/>
    </source>
</evidence>
<reference evidence="14 15" key="1">
    <citation type="submission" date="2017-08" db="EMBL/GenBank/DDBJ databases">
        <authorList>
            <person name="Chaillou S."/>
        </authorList>
    </citation>
    <scope>NUCLEOTIDE SEQUENCE [LARGE SCALE GENOMIC DNA]</scope>
    <source>
        <strain evidence="14 15">MFPA15A1205</strain>
    </source>
</reference>
<keyword evidence="7 9" id="KW-0472">Membrane</keyword>
<dbReference type="EMBL" id="OBKZ01000006">
    <property type="protein sequence ID" value="SOB49529.1"/>
    <property type="molecule type" value="Genomic_DNA"/>
</dbReference>
<gene>
    <name evidence="14" type="ORF">PLUA15_140062</name>
</gene>
<feature type="compositionally biased region" description="Polar residues" evidence="10">
    <location>
        <begin position="561"/>
        <end position="572"/>
    </location>
</feature>
<dbReference type="InterPro" id="IPR042186">
    <property type="entry name" value="FimD_plug_dom"/>
</dbReference>
<dbReference type="Pfam" id="PF13954">
    <property type="entry name" value="PapC_N"/>
    <property type="match status" value="1"/>
</dbReference>
<evidence type="ECO:0000256" key="2">
    <source>
        <dbReference type="ARBA" id="ARBA00008064"/>
    </source>
</evidence>
<dbReference type="Gene3D" id="2.60.40.2610">
    <property type="entry name" value="Outer membrane usher protein FimD, plug domain"/>
    <property type="match status" value="1"/>
</dbReference>
<dbReference type="Proteomes" id="UP000219564">
    <property type="component" value="Unassembled WGS sequence"/>
</dbReference>
<dbReference type="Gene3D" id="2.60.40.3110">
    <property type="match status" value="1"/>
</dbReference>
<dbReference type="AlphaFoldDB" id="A0AAX2H2J5"/>
<evidence type="ECO:0000259" key="13">
    <source>
        <dbReference type="Pfam" id="PF13954"/>
    </source>
</evidence>
<feature type="region of interest" description="Disordered" evidence="10">
    <location>
        <begin position="561"/>
        <end position="587"/>
    </location>
</feature>
<keyword evidence="6 11" id="KW-0732">Signal</keyword>
<feature type="chain" id="PRO_5043724184" evidence="11">
    <location>
        <begin position="44"/>
        <end position="883"/>
    </location>
</feature>
<keyword evidence="9" id="KW-1029">Fimbrium biogenesis</keyword>
<dbReference type="InterPro" id="IPR037224">
    <property type="entry name" value="PapC_N_sf"/>
</dbReference>
<dbReference type="PANTHER" id="PTHR30451">
    <property type="entry name" value="OUTER MEMBRANE USHER PROTEIN"/>
    <property type="match status" value="1"/>
</dbReference>
<keyword evidence="3 9" id="KW-0813">Transport</keyword>
<keyword evidence="5 9" id="KW-0812">Transmembrane</keyword>
<keyword evidence="8 9" id="KW-0998">Cell outer membrane</keyword>
<accession>A0AAX2H2J5</accession>
<comment type="similarity">
    <text evidence="2 9">Belongs to the fimbrial export usher family.</text>
</comment>
<evidence type="ECO:0000256" key="9">
    <source>
        <dbReference type="RuleBase" id="RU003884"/>
    </source>
</evidence>
<evidence type="ECO:0000256" key="6">
    <source>
        <dbReference type="ARBA" id="ARBA00022729"/>
    </source>
</evidence>
<keyword evidence="4" id="KW-1134">Transmembrane beta strand</keyword>
<proteinExistence type="inferred from homology"/>
<evidence type="ECO:0000256" key="4">
    <source>
        <dbReference type="ARBA" id="ARBA00022452"/>
    </source>
</evidence>
<comment type="subcellular location">
    <subcellularLocation>
        <location evidence="1 9">Cell outer membrane</location>
        <topology evidence="1 9">Multi-pass membrane protein</topology>
    </subcellularLocation>
</comment>
<sequence>MSVAQYIPCRIRTRAPHSRWLWAMLLASSSILCGALTAGTAQAQTDSASTSDDYQFDDNMMFGGGSLSRFNTINAIDPGHYTVDLYLNDRFVERVPVQFVAVAQGDVQPCLPRALLEGAGVLATAITDTPDSQCPLLGDTVKGASSHFDFAQLRLDISMPQSLMLQVPRGYVSPQNLDAGNTIGFINYSANQYHVSRSASHAQDSDSSYVALNSGLNLGMWRLRQQASLRYDSKNGSDWNATRTYVQRALPSLRSELTAGEGYTSGRFFSGLGFRGVQLTSDERMLPESVRGYAPTVRGIAKTNAKVTVRQNGNDIYEATVAPGPFEISDLYATNYNGDLDVTVQEADGSISRFSVPFSAVPESLRPGTSRYSAAVGKTSDVGDNDLFSEFTYQRGLTNTLTANTGLRVADGYQALVFGGVYANWLGAFGLDATYSRADMPQEGLVDGWMARLSYSRTFAPTNTTLSIAGYRYSTAGYRDLGDVLGVRESLNKGETWDSASYLQRSRFEVSVNQSLESYGSIYVSGSTQDYRNGRERDTQLQLGYANTLQNSVSFNLSVSRQSTGSVENTRNGGYDGHNAGNNVNRGRWNPASPGTTETVTLLSVSFPLGSPSKSNTPTLSSSVSHSSTYGNVYQTSMSGTAGAEQTLSYGVDVSRDAEQKQNTWSGNLQKRLPKTSLALSASKGEDYWQASGSARGAVALHSGGVTFGPYLGDTFALIEAKGASGAKVMNSQGTTIDDSGYALVPALTPYRYNTVAITPEGMNQKTELDDGQRRVAPYAGAAVKITFKTRSGNALLVKALLPDNQAVPMGADVLDETGSVIGMVGQGSQAYLRSEKPAGALTLRWGDRPEEQCALHYDVSGRDLDQPLLRVTSDCRPVDSSR</sequence>
<dbReference type="GO" id="GO:0015473">
    <property type="term" value="F:fimbrial usher porin activity"/>
    <property type="evidence" value="ECO:0007669"/>
    <property type="project" value="InterPro"/>
</dbReference>
<feature type="domain" description="PapC N-terminal" evidence="13">
    <location>
        <begin position="55"/>
        <end position="191"/>
    </location>
</feature>
<dbReference type="Gene3D" id="2.60.40.2070">
    <property type="match status" value="1"/>
</dbReference>
<organism evidence="14 15">
    <name type="scientific">Pseudomonas lundensis</name>
    <dbReference type="NCBI Taxonomy" id="86185"/>
    <lineage>
        <taxon>Bacteria</taxon>
        <taxon>Pseudomonadati</taxon>
        <taxon>Pseudomonadota</taxon>
        <taxon>Gammaproteobacteria</taxon>
        <taxon>Pseudomonadales</taxon>
        <taxon>Pseudomonadaceae</taxon>
        <taxon>Pseudomonas</taxon>
    </lineage>
</organism>
<evidence type="ECO:0000256" key="7">
    <source>
        <dbReference type="ARBA" id="ARBA00023136"/>
    </source>
</evidence>
<evidence type="ECO:0000256" key="1">
    <source>
        <dbReference type="ARBA" id="ARBA00004571"/>
    </source>
</evidence>
<evidence type="ECO:0000256" key="10">
    <source>
        <dbReference type="SAM" id="MobiDB-lite"/>
    </source>
</evidence>